<evidence type="ECO:0000313" key="2">
    <source>
        <dbReference type="Proteomes" id="UP000024635"/>
    </source>
</evidence>
<proteinExistence type="predicted"/>
<keyword evidence="2" id="KW-1185">Reference proteome</keyword>
<accession>A0A016WH73</accession>
<evidence type="ECO:0000313" key="1">
    <source>
        <dbReference type="EMBL" id="EYC38980.1"/>
    </source>
</evidence>
<gene>
    <name evidence="1" type="primary">Acey_s0683.g1499</name>
    <name evidence="1" type="ORF">Y032_0683g1499</name>
</gene>
<dbReference type="Proteomes" id="UP000024635">
    <property type="component" value="Unassembled WGS sequence"/>
</dbReference>
<dbReference type="EMBL" id="JARK01000283">
    <property type="protein sequence ID" value="EYC38980.1"/>
    <property type="molecule type" value="Genomic_DNA"/>
</dbReference>
<dbReference type="AlphaFoldDB" id="A0A016WH73"/>
<protein>
    <submittedName>
        <fullName evidence="1">Uncharacterized protein</fullName>
    </submittedName>
</protein>
<sequence length="96" mass="11120">MPLKMSWPYSVYMYVVIFVEAIVRRAHLQGFSFRSITPFNDDYVGHRVRVTTDNSSAFSRHLRPSDCMSASNELRNFKAIGCTTNMVSDSCYFMEM</sequence>
<organism evidence="1 2">
    <name type="scientific">Ancylostoma ceylanicum</name>
    <dbReference type="NCBI Taxonomy" id="53326"/>
    <lineage>
        <taxon>Eukaryota</taxon>
        <taxon>Metazoa</taxon>
        <taxon>Ecdysozoa</taxon>
        <taxon>Nematoda</taxon>
        <taxon>Chromadorea</taxon>
        <taxon>Rhabditida</taxon>
        <taxon>Rhabditina</taxon>
        <taxon>Rhabditomorpha</taxon>
        <taxon>Strongyloidea</taxon>
        <taxon>Ancylostomatidae</taxon>
        <taxon>Ancylostomatinae</taxon>
        <taxon>Ancylostoma</taxon>
    </lineage>
</organism>
<name>A0A016WH73_9BILA</name>
<comment type="caution">
    <text evidence="1">The sequence shown here is derived from an EMBL/GenBank/DDBJ whole genome shotgun (WGS) entry which is preliminary data.</text>
</comment>
<reference evidence="2" key="1">
    <citation type="journal article" date="2015" name="Nat. Genet.">
        <title>The genome and transcriptome of the zoonotic hookworm Ancylostoma ceylanicum identify infection-specific gene families.</title>
        <authorList>
            <person name="Schwarz E.M."/>
            <person name="Hu Y."/>
            <person name="Antoshechkin I."/>
            <person name="Miller M.M."/>
            <person name="Sternberg P.W."/>
            <person name="Aroian R.V."/>
        </authorList>
    </citation>
    <scope>NUCLEOTIDE SEQUENCE</scope>
    <source>
        <strain evidence="2">HY135</strain>
    </source>
</reference>